<evidence type="ECO:0000313" key="2">
    <source>
        <dbReference type="EMBL" id="KAK3331475.1"/>
    </source>
</evidence>
<dbReference type="InterPro" id="IPR036890">
    <property type="entry name" value="HATPase_C_sf"/>
</dbReference>
<comment type="caution">
    <text evidence="2">The sequence shown here is derived from an EMBL/GenBank/DDBJ whole genome shotgun (WGS) entry which is preliminary data.</text>
</comment>
<dbReference type="PANTHER" id="PTHR32387:SF0">
    <property type="entry name" value="PROTEIN NO VEIN"/>
    <property type="match status" value="1"/>
</dbReference>
<feature type="compositionally biased region" description="Acidic residues" evidence="1">
    <location>
        <begin position="1358"/>
        <end position="1370"/>
    </location>
</feature>
<feature type="compositionally biased region" description="Polar residues" evidence="1">
    <location>
        <begin position="1390"/>
        <end position="1403"/>
    </location>
</feature>
<dbReference type="Proteomes" id="UP001283341">
    <property type="component" value="Unassembled WGS sequence"/>
</dbReference>
<dbReference type="EMBL" id="JAUEDM010000001">
    <property type="protein sequence ID" value="KAK3331475.1"/>
    <property type="molecule type" value="Genomic_DNA"/>
</dbReference>
<keyword evidence="3" id="KW-1185">Reference proteome</keyword>
<sequence>MASKDEAKEAVLSIAKRFGFVGDDIMDQIEQWNPSIRRIIEEGMLAKDKLAAHSITTLAKNIYGSDARFVFELLQNADDNRFTRARANCDLPFVSFQVYSDRITVECNEDGFTKEDLLAICSVGESTKSGSHGYIGAKGIGFKSVFIAAWKVYIQSGNFSFYFKHEKGDTGLGMVLPVWKDADEDMPGPLTRTTLYLHEKGHPNQLRHLREVIFKQLNDLEETCLLFLRNLKRIRVAFYDEDDELTTSKDFCVGDFGSHGVFLETTSTDEDGETTVEEKHYHVTRHTATNLSPSDNRELPDTEEGRRASSSAEVVLAFPLTEDAEPLCEKQQVYAFLPVRQTNFMFLIQSDFDTSASRQDVLTTSRRNIDLLNGIAAAFIKAILQFCEHPDLCYTWPEFLPPPDDEPSPFWTGLVQSIKDLISRTPILKARHRGDLRKISDLLWLTPDSSDRNRDPLLDDPRKDPFLAKKYSRSVVDALKEYGLKNTHFNLWIGLLEADLRSATSRMKSPLTDEDWHSRVARLFCKPFNENWECMSRIKRLAMLPLRTGRWVSADSGSVYLPTTCGIPIPTEVQMDVLDPVAVANSDRKALFTMLGATEPSVVDVRSSILASYGSSVVHVGLAESRDHLYYLYFTHQSKHNRTELKRLHIYNQDEDWGSPHEEDFYLPSDHPYGPEALLGPEDNYPPGLDVQYVHPTYLDDAPSPPTSTHSSWNKWLRDVVGVRDRLRLISRRGDSLSKTWNYVAKHRPEKLLGLLEYLWKFEGTQVSNNAALKKKIKDTDVSEICGRPVTLGNSWLPLSHLQRQCAYYYIEEDASDLFPFLDIGEEDSTDEKLITKWMFLHTNFGVGKDDDSTFLIKVLYHMILPGSTSHFERLVDLYLAIDAKCQGAVDRPAERQRVKETLENFASIYAPGVGSWLEQGECLWDAPPDMSTCTSLKAAYTHAEGLADDQMSLVSHFFQQTLGIRDAGMDDLVSELIELEANEEEDIDRILGVYKYLSSMKIIAFRDDLKKHFEQRSLIFVTKNGEPGWYKTPECLWSSTTEIQGKVTLNDHYEDLKDFFVNTLGVRTLTLQMVYDELLQTNSSRSTVDEVKNLLWSFNALLQTEPDRLLDPQPLLNASVFPVRYPGDGGTSLRSPDTVEFAIVDREHLAARFRDKIKMLDYSLEDVRRLKPFLEWAKLEHRYLSASVREITSLSGGEDTTRPITSPNRDLKRKAYGLLRIAATFNSPRYQSDAQGLYQLLRTARVLETNGISSILRVSQDGHTVDVHVSSADMHISEGSGLTVYVPMNKTAQEFCFGSPLPVNLADWLMRHPTTQIRDTVDSTAVTAITMLLAMDVSVVDRILDHQGIIQIPITNEDDTGGELDEQAESEALPTRPTSRASLTLIATRETTTGAVTPTSSDYEPDGSNDMVVTSRRSNNMAAIGSTYRPSMPRPFYSSPAAVPVQRGPSAEEDAQYRALLNRVVTAARSATFPSEGAFDMSNLLDVLPTADDINFDGYPAARFRSSSQLERDKKIGAAGELYIFELLSNLDPPLPGFNRDNWQSTIRYYAALHEDYGDMQPWVGRETADITYLDTEGELTNMLAENNYLAVGWCGKKPKYYIEVKTTTGPCETPFYMSRGQYQRMRNVHGESEEYSEVYIILRVFGIEGSQPGMCVYLDPEQLRLDGGLVFTGETWSVVPGIGSSS</sequence>
<evidence type="ECO:0000313" key="3">
    <source>
        <dbReference type="Proteomes" id="UP001283341"/>
    </source>
</evidence>
<reference evidence="2" key="2">
    <citation type="submission" date="2023-06" db="EMBL/GenBank/DDBJ databases">
        <authorList>
            <consortium name="Lawrence Berkeley National Laboratory"/>
            <person name="Haridas S."/>
            <person name="Hensen N."/>
            <person name="Bonometti L."/>
            <person name="Westerberg I."/>
            <person name="Brannstrom I.O."/>
            <person name="Guillou S."/>
            <person name="Cros-Aarteil S."/>
            <person name="Calhoun S."/>
            <person name="Kuo A."/>
            <person name="Mondo S."/>
            <person name="Pangilinan J."/>
            <person name="Riley R."/>
            <person name="Labutti K."/>
            <person name="Andreopoulos B."/>
            <person name="Lipzen A."/>
            <person name="Chen C."/>
            <person name="Yanf M."/>
            <person name="Daum C."/>
            <person name="Ng V."/>
            <person name="Clum A."/>
            <person name="Steindorff A."/>
            <person name="Ohm R."/>
            <person name="Martin F."/>
            <person name="Silar P."/>
            <person name="Natvig D."/>
            <person name="Lalanne C."/>
            <person name="Gautier V."/>
            <person name="Ament-Velasquez S.L."/>
            <person name="Kruys A."/>
            <person name="Hutchinson M.I."/>
            <person name="Powell A.J."/>
            <person name="Barry K."/>
            <person name="Miller A.N."/>
            <person name="Grigoriev I.V."/>
            <person name="Debuchy R."/>
            <person name="Gladieux P."/>
            <person name="Thoren M.H."/>
            <person name="Johannesson H."/>
        </authorList>
    </citation>
    <scope>NUCLEOTIDE SEQUENCE</scope>
    <source>
        <strain evidence="2">CBS 118394</strain>
    </source>
</reference>
<reference evidence="2" key="1">
    <citation type="journal article" date="2023" name="Mol. Phylogenet. Evol.">
        <title>Genome-scale phylogeny and comparative genomics of the fungal order Sordariales.</title>
        <authorList>
            <person name="Hensen N."/>
            <person name="Bonometti L."/>
            <person name="Westerberg I."/>
            <person name="Brannstrom I.O."/>
            <person name="Guillou S."/>
            <person name="Cros-Aarteil S."/>
            <person name="Calhoun S."/>
            <person name="Haridas S."/>
            <person name="Kuo A."/>
            <person name="Mondo S."/>
            <person name="Pangilinan J."/>
            <person name="Riley R."/>
            <person name="LaButti K."/>
            <person name="Andreopoulos B."/>
            <person name="Lipzen A."/>
            <person name="Chen C."/>
            <person name="Yan M."/>
            <person name="Daum C."/>
            <person name="Ng V."/>
            <person name="Clum A."/>
            <person name="Steindorff A."/>
            <person name="Ohm R.A."/>
            <person name="Martin F."/>
            <person name="Silar P."/>
            <person name="Natvig D.O."/>
            <person name="Lalanne C."/>
            <person name="Gautier V."/>
            <person name="Ament-Velasquez S.L."/>
            <person name="Kruys A."/>
            <person name="Hutchinson M.I."/>
            <person name="Powell A.J."/>
            <person name="Barry K."/>
            <person name="Miller A.N."/>
            <person name="Grigoriev I.V."/>
            <person name="Debuchy R."/>
            <person name="Gladieux P."/>
            <person name="Hiltunen Thoren M."/>
            <person name="Johannesson H."/>
        </authorList>
    </citation>
    <scope>NUCLEOTIDE SEQUENCE</scope>
    <source>
        <strain evidence="2">CBS 118394</strain>
    </source>
</reference>
<organism evidence="2 3">
    <name type="scientific">Apodospora peruviana</name>
    <dbReference type="NCBI Taxonomy" id="516989"/>
    <lineage>
        <taxon>Eukaryota</taxon>
        <taxon>Fungi</taxon>
        <taxon>Dikarya</taxon>
        <taxon>Ascomycota</taxon>
        <taxon>Pezizomycotina</taxon>
        <taxon>Sordariomycetes</taxon>
        <taxon>Sordariomycetidae</taxon>
        <taxon>Sordariales</taxon>
        <taxon>Lasiosphaeriaceae</taxon>
        <taxon>Apodospora</taxon>
    </lineage>
</organism>
<evidence type="ECO:0000256" key="1">
    <source>
        <dbReference type="SAM" id="MobiDB-lite"/>
    </source>
</evidence>
<feature type="compositionally biased region" description="Basic and acidic residues" evidence="1">
    <location>
        <begin position="295"/>
        <end position="307"/>
    </location>
</feature>
<evidence type="ECO:0008006" key="4">
    <source>
        <dbReference type="Google" id="ProtNLM"/>
    </source>
</evidence>
<dbReference type="PANTHER" id="PTHR32387">
    <property type="entry name" value="WU:FJ29H11"/>
    <property type="match status" value="1"/>
</dbReference>
<dbReference type="NCBIfam" id="NF047352">
    <property type="entry name" value="P_loop_sacsin"/>
    <property type="match status" value="1"/>
</dbReference>
<dbReference type="InterPro" id="IPR052957">
    <property type="entry name" value="Auxin_embryo_med"/>
</dbReference>
<dbReference type="SUPFAM" id="SSF55874">
    <property type="entry name" value="ATPase domain of HSP90 chaperone/DNA topoisomerase II/histidine kinase"/>
    <property type="match status" value="1"/>
</dbReference>
<feature type="region of interest" description="Disordered" evidence="1">
    <location>
        <begin position="285"/>
        <end position="308"/>
    </location>
</feature>
<name>A0AAE0MGL6_9PEZI</name>
<accession>A0AAE0MGL6</accession>
<dbReference type="Gene3D" id="3.30.565.10">
    <property type="entry name" value="Histidine kinase-like ATPase, C-terminal domain"/>
    <property type="match status" value="1"/>
</dbReference>
<feature type="region of interest" description="Disordered" evidence="1">
    <location>
        <begin position="1358"/>
        <end position="1411"/>
    </location>
</feature>
<proteinExistence type="predicted"/>
<protein>
    <recommendedName>
        <fullName evidence="4">Protein NO VEIN C-terminal domain-containing protein</fullName>
    </recommendedName>
</protein>
<gene>
    <name evidence="2" type="ORF">B0H66DRAFT_487633</name>
</gene>